<evidence type="ECO:0000256" key="2">
    <source>
        <dbReference type="PROSITE-ProRule" id="PRU00335"/>
    </source>
</evidence>
<keyword evidence="1 2" id="KW-0238">DNA-binding</keyword>
<feature type="domain" description="HTH tetR-type" evidence="3">
    <location>
        <begin position="14"/>
        <end position="80"/>
    </location>
</feature>
<evidence type="ECO:0000313" key="4">
    <source>
        <dbReference type="EMBL" id="NYI75546.1"/>
    </source>
</evidence>
<dbReference type="AlphaFoldDB" id="A0A7Z0IQ77"/>
<name>A0A7Z0IQ77_9ACTN</name>
<dbReference type="SUPFAM" id="SSF46689">
    <property type="entry name" value="Homeodomain-like"/>
    <property type="match status" value="1"/>
</dbReference>
<evidence type="ECO:0000313" key="5">
    <source>
        <dbReference type="Proteomes" id="UP000564496"/>
    </source>
</evidence>
<dbReference type="PROSITE" id="PS50977">
    <property type="entry name" value="HTH_TETR_2"/>
    <property type="match status" value="1"/>
</dbReference>
<dbReference type="Proteomes" id="UP000564496">
    <property type="component" value="Unassembled WGS sequence"/>
</dbReference>
<protein>
    <submittedName>
        <fullName evidence="4">AcrR family transcriptional regulator</fullName>
    </submittedName>
</protein>
<dbReference type="InterPro" id="IPR009057">
    <property type="entry name" value="Homeodomain-like_sf"/>
</dbReference>
<organism evidence="4 5">
    <name type="scientific">Nocardioides panzhihuensis</name>
    <dbReference type="NCBI Taxonomy" id="860243"/>
    <lineage>
        <taxon>Bacteria</taxon>
        <taxon>Bacillati</taxon>
        <taxon>Actinomycetota</taxon>
        <taxon>Actinomycetes</taxon>
        <taxon>Propionibacteriales</taxon>
        <taxon>Nocardioidaceae</taxon>
        <taxon>Nocardioides</taxon>
    </lineage>
</organism>
<feature type="DNA-binding region" description="H-T-H motif" evidence="2">
    <location>
        <begin position="43"/>
        <end position="62"/>
    </location>
</feature>
<gene>
    <name evidence="4" type="ORF">BJ988_000194</name>
</gene>
<dbReference type="InterPro" id="IPR001647">
    <property type="entry name" value="HTH_TetR"/>
</dbReference>
<dbReference type="Pfam" id="PF00440">
    <property type="entry name" value="TetR_N"/>
    <property type="match status" value="1"/>
</dbReference>
<evidence type="ECO:0000259" key="3">
    <source>
        <dbReference type="PROSITE" id="PS50977"/>
    </source>
</evidence>
<sequence>MTEDLVSSAVDRSLRNRRSAAEVEVARLLETGRDLLGAGTNPKVGEIVKAAKVSNEAFYRYFGSKDRFVAAVVEDGCRRMVAHVEHKLSGHADPAQQLHVVIDTMLKQAGPRVGRSTRNILALSRASNGAREQVTFEETLASVFEPVLVDLGSSDPRRDARASASAVIGVLQDLLWNEQAPTTGDTDHLARFLLAAVSRPATS</sequence>
<comment type="caution">
    <text evidence="4">The sequence shown here is derived from an EMBL/GenBank/DDBJ whole genome shotgun (WGS) entry which is preliminary data.</text>
</comment>
<proteinExistence type="predicted"/>
<dbReference type="EMBL" id="JACBZR010000001">
    <property type="protein sequence ID" value="NYI75546.1"/>
    <property type="molecule type" value="Genomic_DNA"/>
</dbReference>
<accession>A0A7Z0IQ77</accession>
<dbReference type="Gene3D" id="1.10.357.10">
    <property type="entry name" value="Tetracycline Repressor, domain 2"/>
    <property type="match status" value="1"/>
</dbReference>
<reference evidence="4 5" key="1">
    <citation type="submission" date="2020-07" db="EMBL/GenBank/DDBJ databases">
        <title>Sequencing the genomes of 1000 actinobacteria strains.</title>
        <authorList>
            <person name="Klenk H.-P."/>
        </authorList>
    </citation>
    <scope>NUCLEOTIDE SEQUENCE [LARGE SCALE GENOMIC DNA]</scope>
    <source>
        <strain evidence="4 5">DSM 26487</strain>
    </source>
</reference>
<keyword evidence="5" id="KW-1185">Reference proteome</keyword>
<dbReference type="RefSeq" id="WP_179656259.1">
    <property type="nucleotide sequence ID" value="NZ_JACBZR010000001.1"/>
</dbReference>
<dbReference type="GO" id="GO:0003677">
    <property type="term" value="F:DNA binding"/>
    <property type="evidence" value="ECO:0007669"/>
    <property type="project" value="UniProtKB-UniRule"/>
</dbReference>
<evidence type="ECO:0000256" key="1">
    <source>
        <dbReference type="ARBA" id="ARBA00023125"/>
    </source>
</evidence>